<sequence>MGWEPALRTVGRSLSTDLRRVLTMGDPRRSLYRDAHYFSATVEIDPDRMRQWLPTGVRLTEPARADLFTAFFPDNNFESQRYHEAGLFVHVKTVQGTGIHCPWMILDDDVALIIGRELLGYPKKLGQIDWTVTDTEIRAEATRRGHKLLSMSGSLGAILTDPPPILARPHRNVVGLAGVFPSWLVGFTPRERVVEVRRIDDFQLTVQGSERDPLDQMGIGRVLEARLHRVDLLGVWAPPIPLRPLTPLFTASRLRPRTL</sequence>
<comment type="caution">
    <text evidence="1">The sequence shown here is derived from an EMBL/GenBank/DDBJ whole genome shotgun (WGS) entry which is preliminary data.</text>
</comment>
<gene>
    <name evidence="1" type="ORF">GCM10011610_34460</name>
</gene>
<reference evidence="2" key="1">
    <citation type="journal article" date="2019" name="Int. J. Syst. Evol. Microbiol.">
        <title>The Global Catalogue of Microorganisms (GCM) 10K type strain sequencing project: providing services to taxonomists for standard genome sequencing and annotation.</title>
        <authorList>
            <consortium name="The Broad Institute Genomics Platform"/>
            <consortium name="The Broad Institute Genome Sequencing Center for Infectious Disease"/>
            <person name="Wu L."/>
            <person name="Ma J."/>
        </authorList>
    </citation>
    <scope>NUCLEOTIDE SEQUENCE [LARGE SCALE GENOMIC DNA]</scope>
    <source>
        <strain evidence="2">CGMCC 4.7329</strain>
    </source>
</reference>
<organism evidence="1 2">
    <name type="scientific">Nocardia rhizosphaerihabitans</name>
    <dbReference type="NCBI Taxonomy" id="1691570"/>
    <lineage>
        <taxon>Bacteria</taxon>
        <taxon>Bacillati</taxon>
        <taxon>Actinomycetota</taxon>
        <taxon>Actinomycetes</taxon>
        <taxon>Mycobacteriales</taxon>
        <taxon>Nocardiaceae</taxon>
        <taxon>Nocardia</taxon>
    </lineage>
</organism>
<keyword evidence="2" id="KW-1185">Reference proteome</keyword>
<evidence type="ECO:0000313" key="2">
    <source>
        <dbReference type="Proteomes" id="UP000658127"/>
    </source>
</evidence>
<evidence type="ECO:0000313" key="1">
    <source>
        <dbReference type="EMBL" id="GGN82753.1"/>
    </source>
</evidence>
<dbReference type="InterPro" id="IPR010451">
    <property type="entry name" value="Acetoacetate_decarboxylase"/>
</dbReference>
<accession>A0ABQ2KII8</accession>
<proteinExistence type="predicted"/>
<dbReference type="Gene3D" id="2.40.400.10">
    <property type="entry name" value="Acetoacetate decarboxylase-like"/>
    <property type="match status" value="1"/>
</dbReference>
<dbReference type="InterPro" id="IPR023375">
    <property type="entry name" value="ADC_dom_sf"/>
</dbReference>
<protein>
    <recommendedName>
        <fullName evidence="3">Acetoacetate decarboxylase</fullName>
    </recommendedName>
</protein>
<dbReference type="RefSeq" id="WP_189029136.1">
    <property type="nucleotide sequence ID" value="NZ_BMNE01000003.1"/>
</dbReference>
<dbReference type="EMBL" id="BMNE01000003">
    <property type="protein sequence ID" value="GGN82753.1"/>
    <property type="molecule type" value="Genomic_DNA"/>
</dbReference>
<dbReference type="Proteomes" id="UP000658127">
    <property type="component" value="Unassembled WGS sequence"/>
</dbReference>
<name>A0ABQ2KII8_9NOCA</name>
<evidence type="ECO:0008006" key="3">
    <source>
        <dbReference type="Google" id="ProtNLM"/>
    </source>
</evidence>
<dbReference type="SUPFAM" id="SSF160104">
    <property type="entry name" value="Acetoacetate decarboxylase-like"/>
    <property type="match status" value="1"/>
</dbReference>
<dbReference type="Pfam" id="PF06314">
    <property type="entry name" value="ADC"/>
    <property type="match status" value="1"/>
</dbReference>